<name>A0A6J6PUV5_9ZZZZ</name>
<proteinExistence type="predicted"/>
<accession>A0A6J6PUV5</accession>
<dbReference type="EMBL" id="CAEZXR010000086">
    <property type="protein sequence ID" value="CAB4700348.1"/>
    <property type="molecule type" value="Genomic_DNA"/>
</dbReference>
<evidence type="ECO:0000313" key="1">
    <source>
        <dbReference type="EMBL" id="CAB4700348.1"/>
    </source>
</evidence>
<reference evidence="1" key="1">
    <citation type="submission" date="2020-05" db="EMBL/GenBank/DDBJ databases">
        <authorList>
            <person name="Chiriac C."/>
            <person name="Salcher M."/>
            <person name="Ghai R."/>
            <person name="Kavagutti S V."/>
        </authorList>
    </citation>
    <scope>NUCLEOTIDE SEQUENCE</scope>
</reference>
<protein>
    <submittedName>
        <fullName evidence="1">Unannotated protein</fullName>
    </submittedName>
</protein>
<organism evidence="1">
    <name type="scientific">freshwater metagenome</name>
    <dbReference type="NCBI Taxonomy" id="449393"/>
    <lineage>
        <taxon>unclassified sequences</taxon>
        <taxon>metagenomes</taxon>
        <taxon>ecological metagenomes</taxon>
    </lineage>
</organism>
<gene>
    <name evidence="1" type="ORF">UFOPK2579_00911</name>
</gene>
<dbReference type="AlphaFoldDB" id="A0A6J6PUV5"/>
<sequence length="39" mass="4243">MFHVMRSSSLRQGVAPTVSPLALINRSSPVEVSKQATIF</sequence>